<name>A0A6J5NUG3_9CAUD</name>
<reference evidence="3" key="1">
    <citation type="submission" date="2020-04" db="EMBL/GenBank/DDBJ databases">
        <authorList>
            <person name="Chiriac C."/>
            <person name="Salcher M."/>
            <person name="Ghai R."/>
            <person name="Kavagutti S V."/>
        </authorList>
    </citation>
    <scope>NUCLEOTIDE SEQUENCE</scope>
</reference>
<sequence>MSAAPASGLESVTSDEAVRQGIIASILGMAAMIARLLMSTDKASLGYIARSSVAAGLTAYFVNQASKSYVEQENLRVFICGVAGFASPEILSYGLAWLKAKMQGKVQEAQAQVKGGKPRKAKRGSKGGK</sequence>
<evidence type="ECO:0000256" key="1">
    <source>
        <dbReference type="SAM" id="MobiDB-lite"/>
    </source>
</evidence>
<keyword evidence="2" id="KW-0812">Transmembrane</keyword>
<evidence type="ECO:0000313" key="3">
    <source>
        <dbReference type="EMBL" id="CAB4162452.1"/>
    </source>
</evidence>
<feature type="compositionally biased region" description="Basic residues" evidence="1">
    <location>
        <begin position="116"/>
        <end position="129"/>
    </location>
</feature>
<organism evidence="3">
    <name type="scientific">uncultured Caudovirales phage</name>
    <dbReference type="NCBI Taxonomy" id="2100421"/>
    <lineage>
        <taxon>Viruses</taxon>
        <taxon>Duplodnaviria</taxon>
        <taxon>Heunggongvirae</taxon>
        <taxon>Uroviricota</taxon>
        <taxon>Caudoviricetes</taxon>
        <taxon>Peduoviridae</taxon>
        <taxon>Maltschvirus</taxon>
        <taxon>Maltschvirus maltsch</taxon>
    </lineage>
</organism>
<accession>A0A6J5NUG3</accession>
<keyword evidence="2" id="KW-0472">Membrane</keyword>
<feature type="region of interest" description="Disordered" evidence="1">
    <location>
        <begin position="109"/>
        <end position="129"/>
    </location>
</feature>
<protein>
    <submittedName>
        <fullName evidence="3">Uncharacterized protein</fullName>
    </submittedName>
</protein>
<feature type="transmembrane region" description="Helical" evidence="2">
    <location>
        <begin position="45"/>
        <end position="63"/>
    </location>
</feature>
<feature type="transmembrane region" description="Helical" evidence="2">
    <location>
        <begin position="20"/>
        <end position="38"/>
    </location>
</feature>
<proteinExistence type="predicted"/>
<evidence type="ECO:0000256" key="2">
    <source>
        <dbReference type="SAM" id="Phobius"/>
    </source>
</evidence>
<gene>
    <name evidence="3" type="ORF">UFOVP779_43</name>
</gene>
<feature type="transmembrane region" description="Helical" evidence="2">
    <location>
        <begin position="75"/>
        <end position="98"/>
    </location>
</feature>
<dbReference type="EMBL" id="LR796720">
    <property type="protein sequence ID" value="CAB4162452.1"/>
    <property type="molecule type" value="Genomic_DNA"/>
</dbReference>
<keyword evidence="2" id="KW-1133">Transmembrane helix</keyword>